<comment type="caution">
    <text evidence="2">The sequence shown here is derived from an EMBL/GenBank/DDBJ whole genome shotgun (WGS) entry which is preliminary data.</text>
</comment>
<sequence length="409" mass="46126">MQEKIKVDVAVIGAGPAGSTAALSCHKNGLSVALVDKATFPRDKVCGDGIPLKTFKLLEELGFKEDDLFKNGYKINRLKVYGPQNHVTVYGSLQADASTKSGCIPRTEFDYAIYRRAESVSDYVLSGHKLVSIQNSGDFQVLEVENRENGRIRRIEARLIIAADGANSYTARLLKLLKRDQAHHFDGLRWYFKGKKFDSSVHLFYDSRTLPGYVWVFPVAPDMANVGIMLNKKHKKSSGRTIRDIFLEVIEHNPELKKLLAGAQPVNEMKGAPLPLGTLPGSRITDGTILVGDAAAFINPVTGGGIYFAILSAMKAAEMATHLVRENKLPTKENLEPYELWWQRKILPGFFYSDWLKRKFDSDKFSGRFFRWSSRFKPVANFFIMVYGRPLPKGVFKNPLFWLRVILMR</sequence>
<accession>A0A7V1PU99</accession>
<dbReference type="InterPro" id="IPR011777">
    <property type="entry name" value="Geranylgeranyl_Rdtase_fam"/>
</dbReference>
<reference evidence="2" key="1">
    <citation type="journal article" date="2020" name="mSystems">
        <title>Genome- and Community-Level Interaction Insights into Carbon Utilization and Element Cycling Functions of Hydrothermarchaeota in Hydrothermal Sediment.</title>
        <authorList>
            <person name="Zhou Z."/>
            <person name="Liu Y."/>
            <person name="Xu W."/>
            <person name="Pan J."/>
            <person name="Luo Z.H."/>
            <person name="Li M."/>
        </authorList>
    </citation>
    <scope>NUCLEOTIDE SEQUENCE [LARGE SCALE GENOMIC DNA]</scope>
    <source>
        <strain evidence="2">HyVt-456</strain>
    </source>
</reference>
<dbReference type="Gene3D" id="3.50.50.60">
    <property type="entry name" value="FAD/NAD(P)-binding domain"/>
    <property type="match status" value="1"/>
</dbReference>
<dbReference type="PANTHER" id="PTHR42685:SF22">
    <property type="entry name" value="CONDITIONED MEDIUM FACTOR RECEPTOR 1"/>
    <property type="match status" value="1"/>
</dbReference>
<dbReference type="SUPFAM" id="SSF51905">
    <property type="entry name" value="FAD/NAD(P)-binding domain"/>
    <property type="match status" value="1"/>
</dbReference>
<protein>
    <submittedName>
        <fullName evidence="2">NAD(P)/FAD-dependent oxidoreductase</fullName>
    </submittedName>
</protein>
<dbReference type="InterPro" id="IPR036188">
    <property type="entry name" value="FAD/NAD-bd_sf"/>
</dbReference>
<dbReference type="InterPro" id="IPR002938">
    <property type="entry name" value="FAD-bd"/>
</dbReference>
<proteinExistence type="predicted"/>
<feature type="domain" description="FAD-binding" evidence="1">
    <location>
        <begin position="6"/>
        <end position="317"/>
    </location>
</feature>
<name>A0A7V1PU99_CALAY</name>
<gene>
    <name evidence="2" type="ORF">ENJ10_07475</name>
</gene>
<organism evidence="2">
    <name type="scientific">Caldithrix abyssi</name>
    <dbReference type="NCBI Taxonomy" id="187145"/>
    <lineage>
        <taxon>Bacteria</taxon>
        <taxon>Pseudomonadati</taxon>
        <taxon>Calditrichota</taxon>
        <taxon>Calditrichia</taxon>
        <taxon>Calditrichales</taxon>
        <taxon>Calditrichaceae</taxon>
        <taxon>Caldithrix</taxon>
    </lineage>
</organism>
<dbReference type="PRINTS" id="PR00420">
    <property type="entry name" value="RNGMNOXGNASE"/>
</dbReference>
<dbReference type="InterPro" id="IPR050407">
    <property type="entry name" value="Geranylgeranyl_reductase"/>
</dbReference>
<dbReference type="PANTHER" id="PTHR42685">
    <property type="entry name" value="GERANYLGERANYL DIPHOSPHATE REDUCTASE"/>
    <property type="match status" value="1"/>
</dbReference>
<dbReference type="Pfam" id="PF01494">
    <property type="entry name" value="FAD_binding_3"/>
    <property type="match status" value="1"/>
</dbReference>
<dbReference type="EMBL" id="DRLD01000205">
    <property type="protein sequence ID" value="HED10513.1"/>
    <property type="molecule type" value="Genomic_DNA"/>
</dbReference>
<dbReference type="PROSITE" id="PS51257">
    <property type="entry name" value="PROKAR_LIPOPROTEIN"/>
    <property type="match status" value="1"/>
</dbReference>
<evidence type="ECO:0000259" key="1">
    <source>
        <dbReference type="Pfam" id="PF01494"/>
    </source>
</evidence>
<dbReference type="GO" id="GO:0071949">
    <property type="term" value="F:FAD binding"/>
    <property type="evidence" value="ECO:0007669"/>
    <property type="project" value="InterPro"/>
</dbReference>
<evidence type="ECO:0000313" key="2">
    <source>
        <dbReference type="EMBL" id="HED10513.1"/>
    </source>
</evidence>
<dbReference type="Proteomes" id="UP000886005">
    <property type="component" value="Unassembled WGS sequence"/>
</dbReference>
<dbReference type="GO" id="GO:0016628">
    <property type="term" value="F:oxidoreductase activity, acting on the CH-CH group of donors, NAD or NADP as acceptor"/>
    <property type="evidence" value="ECO:0007669"/>
    <property type="project" value="InterPro"/>
</dbReference>
<dbReference type="NCBIfam" id="TIGR02032">
    <property type="entry name" value="GG-red-SF"/>
    <property type="match status" value="1"/>
</dbReference>
<dbReference type="AlphaFoldDB" id="A0A7V1PU99"/>